<reference evidence="1 2" key="1">
    <citation type="submission" date="2017-02" db="EMBL/GenBank/DDBJ databases">
        <title>isolation and characterization of a novel temperate virus Aeropyrum globular virus 1 infecting hyperthermophilic archaeon Aeropyrum.</title>
        <authorList>
            <person name="Yumiya M."/>
            <person name="Yoshida T."/>
            <person name="Sako Y."/>
        </authorList>
    </citation>
    <scope>NUCLEOTIDE SEQUENCE [LARGE SCALE GENOMIC DNA]</scope>
    <source>
        <strain evidence="1 2">YK1-12-2013</strain>
    </source>
</reference>
<protein>
    <submittedName>
        <fullName evidence="1">Putative GTP cyclohydrolase I</fullName>
    </submittedName>
</protein>
<dbReference type="GO" id="GO:0016787">
    <property type="term" value="F:hydrolase activity"/>
    <property type="evidence" value="ECO:0007669"/>
    <property type="project" value="UniProtKB-KW"/>
</dbReference>
<dbReference type="InterPro" id="IPR043133">
    <property type="entry name" value="GTP-CH-I_C/QueF"/>
</dbReference>
<evidence type="ECO:0000313" key="1">
    <source>
        <dbReference type="EMBL" id="GBF09642.1"/>
    </source>
</evidence>
<dbReference type="SUPFAM" id="SSF55620">
    <property type="entry name" value="Tetrahydrobiopterin biosynthesis enzymes-like"/>
    <property type="match status" value="1"/>
</dbReference>
<gene>
    <name evidence="1" type="ORF">apy_13670</name>
</gene>
<proteinExistence type="predicted"/>
<sequence>MLETTVDAVCPFTGAPDSYDVEIEYVSRDACLEALSLASWLEGFRGVKISQEQLAQEIALTLRELLKPEYVCVKLTGSHGRVGMVVERCEDTSPTEDMGPI</sequence>
<name>A0A401HB94_AERPX</name>
<dbReference type="EMBL" id="BDMD01000080">
    <property type="protein sequence ID" value="GBF09642.1"/>
    <property type="molecule type" value="Genomic_DNA"/>
</dbReference>
<dbReference type="PANTHER" id="PTHR34354">
    <property type="entry name" value="NADPH-DEPENDENT 7-CYANO-7-DEAZAGUANINE REDUCTASE"/>
    <property type="match status" value="1"/>
</dbReference>
<dbReference type="Proteomes" id="UP000291213">
    <property type="component" value="Unassembled WGS sequence"/>
</dbReference>
<dbReference type="InterPro" id="IPR029500">
    <property type="entry name" value="QueF"/>
</dbReference>
<dbReference type="Gene3D" id="3.30.1130.10">
    <property type="match status" value="1"/>
</dbReference>
<comment type="caution">
    <text evidence="1">The sequence shown here is derived from an EMBL/GenBank/DDBJ whole genome shotgun (WGS) entry which is preliminary data.</text>
</comment>
<accession>A0A401HB94</accession>
<dbReference type="AlphaFoldDB" id="A0A401HB94"/>
<dbReference type="InterPro" id="IPR050084">
    <property type="entry name" value="NADPH_dep_7-cyano-7-deazaG_red"/>
</dbReference>
<dbReference type="GO" id="GO:0008616">
    <property type="term" value="P:tRNA queuosine(34) biosynthetic process"/>
    <property type="evidence" value="ECO:0007669"/>
    <property type="project" value="InterPro"/>
</dbReference>
<dbReference type="PANTHER" id="PTHR34354:SF1">
    <property type="entry name" value="NADPH-DEPENDENT 7-CYANO-7-DEAZAGUANINE REDUCTASE"/>
    <property type="match status" value="1"/>
</dbReference>
<dbReference type="GO" id="GO:0033739">
    <property type="term" value="F:preQ1 synthase activity"/>
    <property type="evidence" value="ECO:0007669"/>
    <property type="project" value="InterPro"/>
</dbReference>
<organism evidence="1 2">
    <name type="scientific">Aeropyrum pernix</name>
    <dbReference type="NCBI Taxonomy" id="56636"/>
    <lineage>
        <taxon>Archaea</taxon>
        <taxon>Thermoproteota</taxon>
        <taxon>Thermoprotei</taxon>
        <taxon>Desulfurococcales</taxon>
        <taxon>Desulfurococcaceae</taxon>
        <taxon>Aeropyrum</taxon>
    </lineage>
</organism>
<dbReference type="Pfam" id="PF14489">
    <property type="entry name" value="QueF"/>
    <property type="match status" value="1"/>
</dbReference>
<evidence type="ECO:0000313" key="2">
    <source>
        <dbReference type="Proteomes" id="UP000291213"/>
    </source>
</evidence>
<keyword evidence="1" id="KW-0378">Hydrolase</keyword>